<dbReference type="EMBL" id="MN740338">
    <property type="protein sequence ID" value="QHU01330.1"/>
    <property type="molecule type" value="Genomic_DNA"/>
</dbReference>
<dbReference type="AlphaFoldDB" id="A0A6C0J8Y6"/>
<accession>A0A6C0J8Y6</accession>
<sequence length="275" mass="32711">MSKKNTSISITKKNTERDDILFIFYKYFRTSDYIVTYIPEERKEGKESKKYILISSVFSPSNSCIELAFNKKEMIIYEIHRCLFTKTESISNSSKGIGNSILKNLIKIAKTFNLKNIRLWDTSTIQNPYKSGFNISLFIYKILIEGESWYNKNGFKNENHDIEKKEWDIMRNETFIIIFLKFKDITIKKQILEKKTDVIKVLNKYSNLQNNMFIFLEKYSIKYTLKVEDVFKKLEKIRLTLEGKKIINDFYFNLEGLIDLFEDNIKYSPDLILII</sequence>
<evidence type="ECO:0000313" key="1">
    <source>
        <dbReference type="EMBL" id="QHU01330.1"/>
    </source>
</evidence>
<reference evidence="1" key="1">
    <citation type="journal article" date="2020" name="Nature">
        <title>Giant virus diversity and host interactions through global metagenomics.</title>
        <authorList>
            <person name="Schulz F."/>
            <person name="Roux S."/>
            <person name="Paez-Espino D."/>
            <person name="Jungbluth S."/>
            <person name="Walsh D.A."/>
            <person name="Denef V.J."/>
            <person name="McMahon K.D."/>
            <person name="Konstantinidis K.T."/>
            <person name="Eloe-Fadrosh E.A."/>
            <person name="Kyrpides N.C."/>
            <person name="Woyke T."/>
        </authorList>
    </citation>
    <scope>NUCLEOTIDE SEQUENCE</scope>
    <source>
        <strain evidence="1">GVMAG-M-3300025860-25</strain>
    </source>
</reference>
<protein>
    <submittedName>
        <fullName evidence="1">Uncharacterized protein</fullName>
    </submittedName>
</protein>
<name>A0A6C0J8Y6_9ZZZZ</name>
<proteinExistence type="predicted"/>
<organism evidence="1">
    <name type="scientific">viral metagenome</name>
    <dbReference type="NCBI Taxonomy" id="1070528"/>
    <lineage>
        <taxon>unclassified sequences</taxon>
        <taxon>metagenomes</taxon>
        <taxon>organismal metagenomes</taxon>
    </lineage>
</organism>